<gene>
    <name evidence="2" type="ORF">MSEO_29390</name>
</gene>
<evidence type="ECO:0000313" key="2">
    <source>
        <dbReference type="EMBL" id="BBY02440.1"/>
    </source>
</evidence>
<name>A0A7I7P1P3_9MYCO</name>
<dbReference type="KEGG" id="mseo:MSEO_29390"/>
<keyword evidence="3" id="KW-1185">Reference proteome</keyword>
<protein>
    <submittedName>
        <fullName evidence="2">Uncharacterized protein</fullName>
    </submittedName>
</protein>
<accession>A0A7I7P1P3</accession>
<evidence type="ECO:0000313" key="3">
    <source>
        <dbReference type="Proteomes" id="UP000466632"/>
    </source>
</evidence>
<dbReference type="EMBL" id="AP022582">
    <property type="protein sequence ID" value="BBY02440.1"/>
    <property type="molecule type" value="Genomic_DNA"/>
</dbReference>
<dbReference type="AlphaFoldDB" id="A0A7I7P1P3"/>
<dbReference type="Proteomes" id="UP000466632">
    <property type="component" value="Chromosome"/>
</dbReference>
<feature type="compositionally biased region" description="Polar residues" evidence="1">
    <location>
        <begin position="11"/>
        <end position="23"/>
    </location>
</feature>
<organism evidence="2 3">
    <name type="scientific">Mycobacterium seoulense</name>
    <dbReference type="NCBI Taxonomy" id="386911"/>
    <lineage>
        <taxon>Bacteria</taxon>
        <taxon>Bacillati</taxon>
        <taxon>Actinomycetota</taxon>
        <taxon>Actinomycetes</taxon>
        <taxon>Mycobacteriales</taxon>
        <taxon>Mycobacteriaceae</taxon>
        <taxon>Mycobacterium</taxon>
    </lineage>
</organism>
<reference evidence="2 3" key="1">
    <citation type="journal article" date="2019" name="Emerg. Microbes Infect.">
        <title>Comprehensive subspecies identification of 175 nontuberculous mycobacteria species based on 7547 genomic profiles.</title>
        <authorList>
            <person name="Matsumoto Y."/>
            <person name="Kinjo T."/>
            <person name="Motooka D."/>
            <person name="Nabeya D."/>
            <person name="Jung N."/>
            <person name="Uechi K."/>
            <person name="Horii T."/>
            <person name="Iida T."/>
            <person name="Fujita J."/>
            <person name="Nakamura S."/>
        </authorList>
    </citation>
    <scope>NUCLEOTIDE SEQUENCE [LARGE SCALE GENOMIC DNA]</scope>
    <source>
        <strain evidence="2 3">JCM 16018</strain>
    </source>
</reference>
<proteinExistence type="predicted"/>
<sequence>MSSDNAKKAPTSRNGFASTSQVGRTPRDANTAIGDLTGAGSDAAKGSVFAVSLTTISALVGI</sequence>
<feature type="region of interest" description="Disordered" evidence="1">
    <location>
        <begin position="1"/>
        <end position="42"/>
    </location>
</feature>
<evidence type="ECO:0000256" key="1">
    <source>
        <dbReference type="SAM" id="MobiDB-lite"/>
    </source>
</evidence>